<dbReference type="PROSITE" id="PS50293">
    <property type="entry name" value="TPR_REGION"/>
    <property type="match status" value="1"/>
</dbReference>
<dbReference type="GO" id="GO:0005680">
    <property type="term" value="C:anaphase-promoting complex"/>
    <property type="evidence" value="ECO:0007669"/>
    <property type="project" value="TreeGrafter"/>
</dbReference>
<evidence type="ECO:0000256" key="5">
    <source>
        <dbReference type="ARBA" id="ARBA00022803"/>
    </source>
</evidence>
<dbReference type="AlphaFoldDB" id="A0A061RDF5"/>
<dbReference type="Pfam" id="PF13424">
    <property type="entry name" value="TPR_12"/>
    <property type="match status" value="1"/>
</dbReference>
<dbReference type="GO" id="GO:0031145">
    <property type="term" value="P:anaphase-promoting complex-dependent catabolic process"/>
    <property type="evidence" value="ECO:0007669"/>
    <property type="project" value="TreeGrafter"/>
</dbReference>
<evidence type="ECO:0000256" key="7">
    <source>
        <dbReference type="PROSITE-ProRule" id="PRU00339"/>
    </source>
</evidence>
<keyword evidence="4" id="KW-0833">Ubl conjugation pathway</keyword>
<evidence type="ECO:0000256" key="1">
    <source>
        <dbReference type="ARBA" id="ARBA00022618"/>
    </source>
</evidence>
<evidence type="ECO:0000256" key="3">
    <source>
        <dbReference type="ARBA" id="ARBA00022776"/>
    </source>
</evidence>
<dbReference type="PANTHER" id="PTHR12558">
    <property type="entry name" value="CELL DIVISION CYCLE 16,23,27"/>
    <property type="match status" value="1"/>
</dbReference>
<feature type="repeat" description="TPR" evidence="7">
    <location>
        <begin position="474"/>
        <end position="507"/>
    </location>
</feature>
<dbReference type="Pfam" id="PF12895">
    <property type="entry name" value="ANAPC3"/>
    <property type="match status" value="1"/>
</dbReference>
<evidence type="ECO:0000256" key="2">
    <source>
        <dbReference type="ARBA" id="ARBA00022737"/>
    </source>
</evidence>
<dbReference type="InterPro" id="IPR011990">
    <property type="entry name" value="TPR-like_helical_dom_sf"/>
</dbReference>
<keyword evidence="1" id="KW-0132">Cell division</keyword>
<sequence length="573" mass="64043">MATSQHCSHLRSLIQDCIEKHLYTSAAFFADKLVTLSNYEPGDVYLLAQTFFLGRNFRRALKLLNQSKTVERDARFRYLAARCLFECSEWEECLSMLGDSQVPEEIGAGQQEQSLSSPQTWEGSLSVNAAICLLRGRAHLAMENPFSAKKWLKESVIADPNCYEAFAALVDNHLLTSAEERELVSSLKFPEGSRWVELLYRCKCKKYENEYEVESCLSELEAEPSLAGSSQSELRPAHAATGENASFSSKCSDTAEAACTLATNGDVRTCRAEWHYHRGQYQECYAITSGILERDPYHLDCLPVHLASSVLLGKKNELFIRAHRLVNEYPDQAISWFAIGCYHTCAGQHDSAQRYFGKCTSINPRFASGWIAFGNAFAALDEGDKAMSAYRTAARLFPGLHQPILGIGMEYFRMSNLGLAKEMFVQAMAICPKDPLVCNELAVVHYRNGQHQQAEVLLQHALQMVCGAPSPRWEPTIVNLGHVLRKQQRYSEALDCYGTALGLCPRSAGTYAAIGYTFHLMGDLDQAIDNYHKALGLRPDDNFSTDMLSRAMQEDCAEFSRLLLTDTPWQGGT</sequence>
<keyword evidence="6" id="KW-0131">Cell cycle</keyword>
<reference evidence="8" key="1">
    <citation type="submission" date="2014-05" db="EMBL/GenBank/DDBJ databases">
        <title>The transcriptome of the halophilic microalga Tetraselmis sp. GSL018 isolated from the Great Salt Lake, Utah.</title>
        <authorList>
            <person name="Jinkerson R.E."/>
            <person name="D'Adamo S."/>
            <person name="Posewitz M.C."/>
        </authorList>
    </citation>
    <scope>NUCLEOTIDE SEQUENCE</scope>
    <source>
        <strain evidence="8">GSL018</strain>
    </source>
</reference>
<organism evidence="8">
    <name type="scientific">Tetraselmis sp. GSL018</name>
    <dbReference type="NCBI Taxonomy" id="582737"/>
    <lineage>
        <taxon>Eukaryota</taxon>
        <taxon>Viridiplantae</taxon>
        <taxon>Chlorophyta</taxon>
        <taxon>core chlorophytes</taxon>
        <taxon>Chlorodendrophyceae</taxon>
        <taxon>Chlorodendrales</taxon>
        <taxon>Chlorodendraceae</taxon>
        <taxon>Tetraselmis</taxon>
    </lineage>
</organism>
<dbReference type="GO" id="GO:0051301">
    <property type="term" value="P:cell division"/>
    <property type="evidence" value="ECO:0007669"/>
    <property type="project" value="UniProtKB-KW"/>
</dbReference>
<feature type="repeat" description="TPR" evidence="7">
    <location>
        <begin position="333"/>
        <end position="366"/>
    </location>
</feature>
<dbReference type="Pfam" id="PF13374">
    <property type="entry name" value="TPR_10"/>
    <property type="match status" value="1"/>
</dbReference>
<dbReference type="SMART" id="SM00028">
    <property type="entry name" value="TPR"/>
    <property type="match status" value="9"/>
</dbReference>
<keyword evidence="3" id="KW-0498">Mitosis</keyword>
<dbReference type="GO" id="GO:0045842">
    <property type="term" value="P:positive regulation of mitotic metaphase/anaphase transition"/>
    <property type="evidence" value="ECO:0007669"/>
    <property type="project" value="TreeGrafter"/>
</dbReference>
<dbReference type="PROSITE" id="PS50005">
    <property type="entry name" value="TPR"/>
    <property type="match status" value="4"/>
</dbReference>
<evidence type="ECO:0000313" key="8">
    <source>
        <dbReference type="EMBL" id="JAC68650.1"/>
    </source>
</evidence>
<proteinExistence type="predicted"/>
<keyword evidence="5 7" id="KW-0802">TPR repeat</keyword>
<protein>
    <submittedName>
        <fullName evidence="8">Anaphase-promoting complex subunit 6</fullName>
    </submittedName>
</protein>
<accession>A0A061RDF5</accession>
<evidence type="ECO:0000256" key="4">
    <source>
        <dbReference type="ARBA" id="ARBA00022786"/>
    </source>
</evidence>
<feature type="repeat" description="TPR" evidence="7">
    <location>
        <begin position="367"/>
        <end position="400"/>
    </location>
</feature>
<gene>
    <name evidence="8" type="primary">CDC16</name>
    <name evidence="8" type="ORF">TSPGSL018_8229</name>
</gene>
<dbReference type="InterPro" id="IPR019734">
    <property type="entry name" value="TPR_rpt"/>
</dbReference>
<dbReference type="PANTHER" id="PTHR12558:SF9">
    <property type="entry name" value="CELL DIVISION CYCLE PROTEIN 16 HOMOLOG"/>
    <property type="match status" value="1"/>
</dbReference>
<dbReference type="SUPFAM" id="SSF48452">
    <property type="entry name" value="TPR-like"/>
    <property type="match status" value="2"/>
</dbReference>
<evidence type="ECO:0000256" key="6">
    <source>
        <dbReference type="ARBA" id="ARBA00023306"/>
    </source>
</evidence>
<dbReference type="GO" id="GO:0005737">
    <property type="term" value="C:cytoplasm"/>
    <property type="evidence" value="ECO:0007669"/>
    <property type="project" value="TreeGrafter"/>
</dbReference>
<keyword evidence="2" id="KW-0677">Repeat</keyword>
<dbReference type="Pfam" id="PF13181">
    <property type="entry name" value="TPR_8"/>
    <property type="match status" value="1"/>
</dbReference>
<dbReference type="EMBL" id="GBEZ01017712">
    <property type="protein sequence ID" value="JAC68650.1"/>
    <property type="molecule type" value="Transcribed_RNA"/>
</dbReference>
<dbReference type="Gene3D" id="1.25.40.10">
    <property type="entry name" value="Tetratricopeptide repeat domain"/>
    <property type="match status" value="1"/>
</dbReference>
<dbReference type="GO" id="GO:0016567">
    <property type="term" value="P:protein ubiquitination"/>
    <property type="evidence" value="ECO:0007669"/>
    <property type="project" value="TreeGrafter"/>
</dbReference>
<name>A0A061RDF5_9CHLO</name>
<feature type="repeat" description="TPR" evidence="7">
    <location>
        <begin position="508"/>
        <end position="541"/>
    </location>
</feature>